<protein>
    <submittedName>
        <fullName evidence="2">Prepilin-type N-terminal cleavage/methylation domain-containing protein</fullName>
    </submittedName>
</protein>
<keyword evidence="1" id="KW-0812">Transmembrane</keyword>
<name>A0A832A0E8_9BACT</name>
<evidence type="ECO:0000256" key="1">
    <source>
        <dbReference type="SAM" id="Phobius"/>
    </source>
</evidence>
<gene>
    <name evidence="2" type="ORF">ENS06_06340</name>
</gene>
<keyword evidence="1" id="KW-1133">Transmembrane helix</keyword>
<dbReference type="Pfam" id="PF07963">
    <property type="entry name" value="N_methyl"/>
    <property type="match status" value="1"/>
</dbReference>
<dbReference type="NCBIfam" id="TIGR02532">
    <property type="entry name" value="IV_pilin_GFxxxE"/>
    <property type="match status" value="1"/>
</dbReference>
<accession>A0A832A0E8</accession>
<feature type="transmembrane region" description="Helical" evidence="1">
    <location>
        <begin position="37"/>
        <end position="57"/>
    </location>
</feature>
<sequence length="171" mass="18150">MPCRNGWDRKNMPGISLRAARGVPHGKDTPGFTLVEVLVSVVVAVVVFLAFFSLHAIGIRSRAHARLASAALNAAADFVDQVALSGGDSVVIDGEGVADAGFLENGVRTGSGSVFSRRWDIQRGVPGPHLVTVRVILCWSEPRKPPPTAVHCDFPDPAAPHVALEAVLYRP</sequence>
<comment type="caution">
    <text evidence="2">The sequence shown here is derived from an EMBL/GenBank/DDBJ whole genome shotgun (WGS) entry which is preliminary data.</text>
</comment>
<evidence type="ECO:0000313" key="2">
    <source>
        <dbReference type="EMBL" id="HFK96930.1"/>
    </source>
</evidence>
<dbReference type="EMBL" id="DSTK01000019">
    <property type="protein sequence ID" value="HFK96930.1"/>
    <property type="molecule type" value="Genomic_DNA"/>
</dbReference>
<dbReference type="AlphaFoldDB" id="A0A832A0E8"/>
<dbReference type="InterPro" id="IPR012902">
    <property type="entry name" value="N_methyl_site"/>
</dbReference>
<reference evidence="2" key="1">
    <citation type="journal article" date="2020" name="mSystems">
        <title>Genome- and Community-Level Interaction Insights into Carbon Utilization and Element Cycling Functions of Hydrothermarchaeota in Hydrothermal Sediment.</title>
        <authorList>
            <person name="Zhou Z."/>
            <person name="Liu Y."/>
            <person name="Xu W."/>
            <person name="Pan J."/>
            <person name="Luo Z.H."/>
            <person name="Li M."/>
        </authorList>
    </citation>
    <scope>NUCLEOTIDE SEQUENCE [LARGE SCALE GENOMIC DNA]</scope>
    <source>
        <strain evidence="2">SpSt-456</strain>
    </source>
</reference>
<proteinExistence type="predicted"/>
<organism evidence="2">
    <name type="scientific">Desulfacinum infernum</name>
    <dbReference type="NCBI Taxonomy" id="35837"/>
    <lineage>
        <taxon>Bacteria</taxon>
        <taxon>Pseudomonadati</taxon>
        <taxon>Thermodesulfobacteriota</taxon>
        <taxon>Syntrophobacteria</taxon>
        <taxon>Syntrophobacterales</taxon>
        <taxon>Syntrophobacteraceae</taxon>
        <taxon>Desulfacinum</taxon>
    </lineage>
</organism>
<keyword evidence="1" id="KW-0472">Membrane</keyword>